<gene>
    <name evidence="1" type="ORF">L0U88_05510</name>
</gene>
<organism evidence="1 2">
    <name type="scientific">Flavihumibacter fluminis</name>
    <dbReference type="NCBI Taxonomy" id="2909236"/>
    <lineage>
        <taxon>Bacteria</taxon>
        <taxon>Pseudomonadati</taxon>
        <taxon>Bacteroidota</taxon>
        <taxon>Chitinophagia</taxon>
        <taxon>Chitinophagales</taxon>
        <taxon>Chitinophagaceae</taxon>
        <taxon>Flavihumibacter</taxon>
    </lineage>
</organism>
<evidence type="ECO:0000313" key="2">
    <source>
        <dbReference type="Proteomes" id="UP001200145"/>
    </source>
</evidence>
<comment type="caution">
    <text evidence="1">The sequence shown here is derived from an EMBL/GenBank/DDBJ whole genome shotgun (WGS) entry which is preliminary data.</text>
</comment>
<proteinExistence type="predicted"/>
<evidence type="ECO:0000313" key="1">
    <source>
        <dbReference type="EMBL" id="MCF1714077.1"/>
    </source>
</evidence>
<dbReference type="Proteomes" id="UP001200145">
    <property type="component" value="Unassembled WGS sequence"/>
</dbReference>
<dbReference type="RefSeq" id="WP_234864604.1">
    <property type="nucleotide sequence ID" value="NZ_JAKEVY010000001.1"/>
</dbReference>
<sequence>MKTSNKLLVILLINLVLIPTTIMLALSAKVKSGNYVLGMTEMEKEARAAKPITATGLLKLAAPKGSKLECTIHYSDSVYYRKYGSANERLSVENSGDTLVFSLASSTDAGKDEDRNEIYLDLFMPFNGLLLLDGTTAKLDSVAADAEIEVAMQNNSILTLGNRERDKNTPLKFASLFVQANNSDLNIPDLTSIEKLVLKLDGKSKLGFGQELQLANLEGTVSSETSVTGPAKWIYLLKPTP</sequence>
<reference evidence="1 2" key="1">
    <citation type="submission" date="2022-01" db="EMBL/GenBank/DDBJ databases">
        <title>Flavihumibacter sp. nov., isolated from sediment of a river.</title>
        <authorList>
            <person name="Liu H."/>
        </authorList>
    </citation>
    <scope>NUCLEOTIDE SEQUENCE [LARGE SCALE GENOMIC DNA]</scope>
    <source>
        <strain evidence="1 2">RY-1</strain>
    </source>
</reference>
<protein>
    <submittedName>
        <fullName evidence="1">Uncharacterized protein</fullName>
    </submittedName>
</protein>
<accession>A0ABS9BEQ0</accession>
<name>A0ABS9BEQ0_9BACT</name>
<keyword evidence="2" id="KW-1185">Reference proteome</keyword>
<dbReference type="EMBL" id="JAKEVY010000001">
    <property type="protein sequence ID" value="MCF1714077.1"/>
    <property type="molecule type" value="Genomic_DNA"/>
</dbReference>